<name>A0ABQ1MT10_9BACT</name>
<evidence type="ECO:0000259" key="4">
    <source>
        <dbReference type="PROSITE" id="PS51063"/>
    </source>
</evidence>
<evidence type="ECO:0000313" key="5">
    <source>
        <dbReference type="EMBL" id="GGC46253.1"/>
    </source>
</evidence>
<accession>A0ABQ1MT10</accession>
<dbReference type="RefSeq" id="WP_188443536.1">
    <property type="nucleotide sequence ID" value="NZ_BMFD01000009.1"/>
</dbReference>
<proteinExistence type="predicted"/>
<dbReference type="InterPro" id="IPR036390">
    <property type="entry name" value="WH_DNA-bd_sf"/>
</dbReference>
<sequence>MPEQFKFQLLVRTIVEIGHQIKSIHLNQQNEIKEGIVFVESGIAKIYGINEKGIKINTDLIFEGEIFRVQNGNYLSRDNFYLEGLKYSRLIYIETEQLSSYEMEFLPEILMKCFNERLKRIHQQKVRNYDLDLQERIFYLLFDFCLIFGKQSGSHITMPNYFTHDDLSNMLRTCRQNITSCLNVLKRDGIIKYDRKEIKIERSIFEEKKVKYLSQIKKNKVLVPC</sequence>
<evidence type="ECO:0000256" key="2">
    <source>
        <dbReference type="ARBA" id="ARBA00023125"/>
    </source>
</evidence>
<gene>
    <name evidence="5" type="ORF">GCM10010993_26060</name>
</gene>
<dbReference type="SUPFAM" id="SSF46785">
    <property type="entry name" value="Winged helix' DNA-binding domain"/>
    <property type="match status" value="1"/>
</dbReference>
<keyword evidence="3" id="KW-0804">Transcription</keyword>
<dbReference type="EMBL" id="BMFD01000009">
    <property type="protein sequence ID" value="GGC46253.1"/>
    <property type="molecule type" value="Genomic_DNA"/>
</dbReference>
<comment type="caution">
    <text evidence="5">The sequence shown here is derived from an EMBL/GenBank/DDBJ whole genome shotgun (WGS) entry which is preliminary data.</text>
</comment>
<dbReference type="PROSITE" id="PS51063">
    <property type="entry name" value="HTH_CRP_2"/>
    <property type="match status" value="1"/>
</dbReference>
<reference evidence="6" key="1">
    <citation type="journal article" date="2019" name="Int. J. Syst. Evol. Microbiol.">
        <title>The Global Catalogue of Microorganisms (GCM) 10K type strain sequencing project: providing services to taxonomists for standard genome sequencing and annotation.</title>
        <authorList>
            <consortium name="The Broad Institute Genomics Platform"/>
            <consortium name="The Broad Institute Genome Sequencing Center for Infectious Disease"/>
            <person name="Wu L."/>
            <person name="Ma J."/>
        </authorList>
    </citation>
    <scope>NUCLEOTIDE SEQUENCE [LARGE SCALE GENOMIC DNA]</scope>
    <source>
        <strain evidence="6">CGMCC 1.12479</strain>
    </source>
</reference>
<organism evidence="5 6">
    <name type="scientific">Belliella aquatica</name>
    <dbReference type="NCBI Taxonomy" id="1323734"/>
    <lineage>
        <taxon>Bacteria</taxon>
        <taxon>Pseudomonadati</taxon>
        <taxon>Bacteroidota</taxon>
        <taxon>Cytophagia</taxon>
        <taxon>Cytophagales</taxon>
        <taxon>Cyclobacteriaceae</taxon>
        <taxon>Belliella</taxon>
    </lineage>
</organism>
<dbReference type="Pfam" id="PF13545">
    <property type="entry name" value="HTH_Crp_2"/>
    <property type="match status" value="1"/>
</dbReference>
<dbReference type="Gene3D" id="2.60.120.10">
    <property type="entry name" value="Jelly Rolls"/>
    <property type="match status" value="1"/>
</dbReference>
<dbReference type="InterPro" id="IPR018490">
    <property type="entry name" value="cNMP-bd_dom_sf"/>
</dbReference>
<evidence type="ECO:0000313" key="6">
    <source>
        <dbReference type="Proteomes" id="UP000635885"/>
    </source>
</evidence>
<feature type="domain" description="HTH crp-type" evidence="4">
    <location>
        <begin position="131"/>
        <end position="204"/>
    </location>
</feature>
<dbReference type="SUPFAM" id="SSF51206">
    <property type="entry name" value="cAMP-binding domain-like"/>
    <property type="match status" value="1"/>
</dbReference>
<evidence type="ECO:0000256" key="1">
    <source>
        <dbReference type="ARBA" id="ARBA00023015"/>
    </source>
</evidence>
<dbReference type="Proteomes" id="UP000635885">
    <property type="component" value="Unassembled WGS sequence"/>
</dbReference>
<protein>
    <recommendedName>
        <fullName evidence="4">HTH crp-type domain-containing protein</fullName>
    </recommendedName>
</protein>
<keyword evidence="1" id="KW-0805">Transcription regulation</keyword>
<evidence type="ECO:0000256" key="3">
    <source>
        <dbReference type="ARBA" id="ARBA00023163"/>
    </source>
</evidence>
<keyword evidence="2" id="KW-0238">DNA-binding</keyword>
<dbReference type="InterPro" id="IPR014710">
    <property type="entry name" value="RmlC-like_jellyroll"/>
</dbReference>
<keyword evidence="6" id="KW-1185">Reference proteome</keyword>
<dbReference type="InterPro" id="IPR012318">
    <property type="entry name" value="HTH_CRP"/>
</dbReference>